<dbReference type="InterPro" id="IPR004358">
    <property type="entry name" value="Sig_transdc_His_kin-like_C"/>
</dbReference>
<gene>
    <name evidence="17" type="ORF">HDF22_004806</name>
</gene>
<keyword evidence="10 17" id="KW-0238">DNA-binding</keyword>
<keyword evidence="6 17" id="KW-0418">Kinase</keyword>
<accession>A0A841JHL2</accession>
<dbReference type="PROSITE" id="PS01124">
    <property type="entry name" value="HTH_ARAC_FAMILY_2"/>
    <property type="match status" value="1"/>
</dbReference>
<reference evidence="17 18" key="1">
    <citation type="submission" date="2020-08" db="EMBL/GenBank/DDBJ databases">
        <title>Genomic Encyclopedia of Type Strains, Phase IV (KMG-V): Genome sequencing to study the core and pangenomes of soil and plant-associated prokaryotes.</title>
        <authorList>
            <person name="Whitman W."/>
        </authorList>
    </citation>
    <scope>NUCLEOTIDE SEQUENCE [LARGE SCALE GENOMIC DNA]</scope>
    <source>
        <strain evidence="17 18">MP601</strain>
    </source>
</reference>
<dbReference type="InterPro" id="IPR013783">
    <property type="entry name" value="Ig-like_fold"/>
</dbReference>
<dbReference type="InterPro" id="IPR036097">
    <property type="entry name" value="HisK_dim/P_sf"/>
</dbReference>
<organism evidence="17 18">
    <name type="scientific">Mucilaginibacter lappiensis</name>
    <dbReference type="NCBI Taxonomy" id="354630"/>
    <lineage>
        <taxon>Bacteria</taxon>
        <taxon>Pseudomonadati</taxon>
        <taxon>Bacteroidota</taxon>
        <taxon>Sphingobacteriia</taxon>
        <taxon>Sphingobacteriales</taxon>
        <taxon>Sphingobacteriaceae</taxon>
        <taxon>Mucilaginibacter</taxon>
    </lineage>
</organism>
<dbReference type="CDD" id="cd16922">
    <property type="entry name" value="HATPase_EvgS-ArcB-TorS-like"/>
    <property type="match status" value="1"/>
</dbReference>
<dbReference type="GO" id="GO:0005524">
    <property type="term" value="F:ATP binding"/>
    <property type="evidence" value="ECO:0007669"/>
    <property type="project" value="UniProtKB-KW"/>
</dbReference>
<evidence type="ECO:0000256" key="9">
    <source>
        <dbReference type="ARBA" id="ARBA00023015"/>
    </source>
</evidence>
<dbReference type="FunFam" id="2.60.40.10:FF:000791">
    <property type="entry name" value="Two-component system sensor histidine kinase/response regulator"/>
    <property type="match status" value="1"/>
</dbReference>
<keyword evidence="3 12" id="KW-0597">Phosphoprotein</keyword>
<evidence type="ECO:0000313" key="18">
    <source>
        <dbReference type="Proteomes" id="UP000548326"/>
    </source>
</evidence>
<name>A0A841JHL2_9SPHI</name>
<evidence type="ECO:0000256" key="4">
    <source>
        <dbReference type="ARBA" id="ARBA00022679"/>
    </source>
</evidence>
<dbReference type="SMART" id="SM00387">
    <property type="entry name" value="HATPase_c"/>
    <property type="match status" value="1"/>
</dbReference>
<dbReference type="Gene3D" id="3.30.565.10">
    <property type="entry name" value="Histidine kinase-like ATPase, C-terminal domain"/>
    <property type="match status" value="1"/>
</dbReference>
<dbReference type="EC" id="2.7.13.3" evidence="2"/>
<dbReference type="InterPro" id="IPR011123">
    <property type="entry name" value="Y_Y_Y"/>
</dbReference>
<evidence type="ECO:0000256" key="11">
    <source>
        <dbReference type="ARBA" id="ARBA00023163"/>
    </source>
</evidence>
<feature type="domain" description="HTH araC/xylS-type" evidence="14">
    <location>
        <begin position="1285"/>
        <end position="1384"/>
    </location>
</feature>
<feature type="modified residue" description="4-aspartylphosphate" evidence="12">
    <location>
        <position position="1186"/>
    </location>
</feature>
<dbReference type="PROSITE" id="PS00041">
    <property type="entry name" value="HTH_ARAC_FAMILY_1"/>
    <property type="match status" value="1"/>
</dbReference>
<dbReference type="SUPFAM" id="SSF55874">
    <property type="entry name" value="ATPase domain of HSP90 chaperone/DNA topoisomerase II/histidine kinase"/>
    <property type="match status" value="1"/>
</dbReference>
<dbReference type="PANTHER" id="PTHR43547:SF2">
    <property type="entry name" value="HYBRID SIGNAL TRANSDUCTION HISTIDINE KINASE C"/>
    <property type="match status" value="1"/>
</dbReference>
<dbReference type="CDD" id="cd00082">
    <property type="entry name" value="HisKA"/>
    <property type="match status" value="1"/>
</dbReference>
<evidence type="ECO:0000259" key="14">
    <source>
        <dbReference type="PROSITE" id="PS01124"/>
    </source>
</evidence>
<dbReference type="PROSITE" id="PS50110">
    <property type="entry name" value="RESPONSE_REGULATORY"/>
    <property type="match status" value="1"/>
</dbReference>
<dbReference type="Pfam" id="PF02518">
    <property type="entry name" value="HATPase_c"/>
    <property type="match status" value="1"/>
</dbReference>
<dbReference type="InterPro" id="IPR018062">
    <property type="entry name" value="HTH_AraC-typ_CS"/>
</dbReference>
<dbReference type="Pfam" id="PF07494">
    <property type="entry name" value="Reg_prop"/>
    <property type="match status" value="7"/>
</dbReference>
<dbReference type="SUPFAM" id="SSF47384">
    <property type="entry name" value="Homodimeric domain of signal transducing histidine kinase"/>
    <property type="match status" value="1"/>
</dbReference>
<evidence type="ECO:0000259" key="15">
    <source>
        <dbReference type="PROSITE" id="PS50109"/>
    </source>
</evidence>
<keyword evidence="7" id="KW-0067">ATP-binding</keyword>
<dbReference type="PANTHER" id="PTHR43547">
    <property type="entry name" value="TWO-COMPONENT HISTIDINE KINASE"/>
    <property type="match status" value="1"/>
</dbReference>
<dbReference type="Pfam" id="PF07495">
    <property type="entry name" value="Y_Y_Y"/>
    <property type="match status" value="1"/>
</dbReference>
<keyword evidence="8" id="KW-0902">Two-component regulatory system</keyword>
<dbReference type="SUPFAM" id="SSF46689">
    <property type="entry name" value="Homeodomain-like"/>
    <property type="match status" value="1"/>
</dbReference>
<dbReference type="SMART" id="SM00448">
    <property type="entry name" value="REC"/>
    <property type="match status" value="1"/>
</dbReference>
<evidence type="ECO:0000256" key="5">
    <source>
        <dbReference type="ARBA" id="ARBA00022741"/>
    </source>
</evidence>
<dbReference type="Pfam" id="PF12833">
    <property type="entry name" value="HTH_18"/>
    <property type="match status" value="1"/>
</dbReference>
<comment type="catalytic activity">
    <reaction evidence="1">
        <text>ATP + protein L-histidine = ADP + protein N-phospho-L-histidine.</text>
        <dbReference type="EC" id="2.7.13.3"/>
    </reaction>
</comment>
<dbReference type="Proteomes" id="UP000548326">
    <property type="component" value="Unassembled WGS sequence"/>
</dbReference>
<protein>
    <recommendedName>
        <fullName evidence="2">histidine kinase</fullName>
        <ecNumber evidence="2">2.7.13.3</ecNumber>
    </recommendedName>
</protein>
<keyword evidence="11" id="KW-0804">Transcription</keyword>
<dbReference type="SUPFAM" id="SSF63829">
    <property type="entry name" value="Calcium-dependent phosphotriesterase"/>
    <property type="match status" value="2"/>
</dbReference>
<evidence type="ECO:0000259" key="16">
    <source>
        <dbReference type="PROSITE" id="PS50110"/>
    </source>
</evidence>
<proteinExistence type="predicted"/>
<dbReference type="Gene3D" id="2.130.10.10">
    <property type="entry name" value="YVTN repeat-like/Quinoprotein amine dehydrogenase"/>
    <property type="match status" value="3"/>
</dbReference>
<feature type="signal peptide" evidence="13">
    <location>
        <begin position="1"/>
        <end position="21"/>
    </location>
</feature>
<feature type="chain" id="PRO_5032377628" description="histidine kinase" evidence="13">
    <location>
        <begin position="22"/>
        <end position="1400"/>
    </location>
</feature>
<dbReference type="FunFam" id="3.30.565.10:FF:000037">
    <property type="entry name" value="Hybrid sensor histidine kinase/response regulator"/>
    <property type="match status" value="1"/>
</dbReference>
<dbReference type="Gene3D" id="2.60.40.10">
    <property type="entry name" value="Immunoglobulins"/>
    <property type="match status" value="1"/>
</dbReference>
<dbReference type="GO" id="GO:0003700">
    <property type="term" value="F:DNA-binding transcription factor activity"/>
    <property type="evidence" value="ECO:0007669"/>
    <property type="project" value="InterPro"/>
</dbReference>
<dbReference type="Pfam" id="PF00512">
    <property type="entry name" value="HisKA"/>
    <property type="match status" value="1"/>
</dbReference>
<evidence type="ECO:0000256" key="13">
    <source>
        <dbReference type="SAM" id="SignalP"/>
    </source>
</evidence>
<dbReference type="InterPro" id="IPR005467">
    <property type="entry name" value="His_kinase_dom"/>
</dbReference>
<dbReference type="PROSITE" id="PS50109">
    <property type="entry name" value="HIS_KIN"/>
    <property type="match status" value="1"/>
</dbReference>
<dbReference type="CDD" id="cd17574">
    <property type="entry name" value="REC_OmpR"/>
    <property type="match status" value="1"/>
</dbReference>
<dbReference type="Pfam" id="PF00072">
    <property type="entry name" value="Response_reg"/>
    <property type="match status" value="1"/>
</dbReference>
<dbReference type="Gene3D" id="3.40.50.2300">
    <property type="match status" value="1"/>
</dbReference>
<dbReference type="RefSeq" id="WP_183589385.1">
    <property type="nucleotide sequence ID" value="NZ_JACHCA010000016.1"/>
</dbReference>
<dbReference type="SMART" id="SM00388">
    <property type="entry name" value="HisKA"/>
    <property type="match status" value="1"/>
</dbReference>
<dbReference type="InterPro" id="IPR003661">
    <property type="entry name" value="HisK_dim/P_dom"/>
</dbReference>
<dbReference type="InterPro" id="IPR018060">
    <property type="entry name" value="HTH_AraC"/>
</dbReference>
<evidence type="ECO:0000256" key="6">
    <source>
        <dbReference type="ARBA" id="ARBA00022777"/>
    </source>
</evidence>
<comment type="caution">
    <text evidence="17">The sequence shown here is derived from an EMBL/GenBank/DDBJ whole genome shotgun (WGS) entry which is preliminary data.</text>
</comment>
<keyword evidence="4" id="KW-0808">Transferase</keyword>
<evidence type="ECO:0000256" key="1">
    <source>
        <dbReference type="ARBA" id="ARBA00000085"/>
    </source>
</evidence>
<dbReference type="Gene3D" id="1.10.10.60">
    <property type="entry name" value="Homeodomain-like"/>
    <property type="match status" value="1"/>
</dbReference>
<dbReference type="InterPro" id="IPR011110">
    <property type="entry name" value="Reg_prop"/>
</dbReference>
<evidence type="ECO:0000256" key="12">
    <source>
        <dbReference type="PROSITE-ProRule" id="PRU00169"/>
    </source>
</evidence>
<evidence type="ECO:0000256" key="3">
    <source>
        <dbReference type="ARBA" id="ARBA00022553"/>
    </source>
</evidence>
<dbReference type="InterPro" id="IPR009057">
    <property type="entry name" value="Homeodomain-like_sf"/>
</dbReference>
<feature type="domain" description="Histidine kinase" evidence="15">
    <location>
        <begin position="877"/>
        <end position="1100"/>
    </location>
</feature>
<keyword evidence="9" id="KW-0805">Transcription regulation</keyword>
<dbReference type="SUPFAM" id="SSF52172">
    <property type="entry name" value="CheY-like"/>
    <property type="match status" value="1"/>
</dbReference>
<dbReference type="PRINTS" id="PR00344">
    <property type="entry name" value="BCTRLSENSOR"/>
</dbReference>
<dbReference type="EMBL" id="JACHCA010000016">
    <property type="protein sequence ID" value="MBB6130663.1"/>
    <property type="molecule type" value="Genomic_DNA"/>
</dbReference>
<evidence type="ECO:0000256" key="8">
    <source>
        <dbReference type="ARBA" id="ARBA00023012"/>
    </source>
</evidence>
<dbReference type="InterPro" id="IPR001789">
    <property type="entry name" value="Sig_transdc_resp-reg_receiver"/>
</dbReference>
<dbReference type="InterPro" id="IPR003594">
    <property type="entry name" value="HATPase_dom"/>
</dbReference>
<evidence type="ECO:0000256" key="2">
    <source>
        <dbReference type="ARBA" id="ARBA00012438"/>
    </source>
</evidence>
<evidence type="ECO:0000313" key="17">
    <source>
        <dbReference type="EMBL" id="MBB6130663.1"/>
    </source>
</evidence>
<evidence type="ECO:0000256" key="10">
    <source>
        <dbReference type="ARBA" id="ARBA00023125"/>
    </source>
</evidence>
<dbReference type="GO" id="GO:0000155">
    <property type="term" value="F:phosphorelay sensor kinase activity"/>
    <property type="evidence" value="ECO:0007669"/>
    <property type="project" value="InterPro"/>
</dbReference>
<dbReference type="SMART" id="SM00342">
    <property type="entry name" value="HTH_ARAC"/>
    <property type="match status" value="1"/>
</dbReference>
<keyword evidence="13" id="KW-0732">Signal</keyword>
<dbReference type="FunFam" id="1.10.287.130:FF:000045">
    <property type="entry name" value="Two-component system sensor histidine kinase/response regulator"/>
    <property type="match status" value="1"/>
</dbReference>
<dbReference type="InterPro" id="IPR036890">
    <property type="entry name" value="HATPase_C_sf"/>
</dbReference>
<dbReference type="InterPro" id="IPR015943">
    <property type="entry name" value="WD40/YVTN_repeat-like_dom_sf"/>
</dbReference>
<dbReference type="GO" id="GO:0043565">
    <property type="term" value="F:sequence-specific DNA binding"/>
    <property type="evidence" value="ECO:0007669"/>
    <property type="project" value="InterPro"/>
</dbReference>
<dbReference type="Gene3D" id="1.10.287.130">
    <property type="match status" value="1"/>
</dbReference>
<evidence type="ECO:0000256" key="7">
    <source>
        <dbReference type="ARBA" id="ARBA00022840"/>
    </source>
</evidence>
<feature type="domain" description="Response regulatory" evidence="16">
    <location>
        <begin position="1138"/>
        <end position="1253"/>
    </location>
</feature>
<sequence>MPLKVIAVLVLIVGFFHNSYAQTDKYQFSQLDINNGLSHNQVNCIYKDQQGFMWFGTSSGLNRYDGYSFKIFKHNEADKASINDDYIVNIYGGPQHTIWIETHNGFCIYDPSREEFNSNLSPVLRSLKLPLAAIRKIKKDSKGNFWFFYDNAGVYRYNEASRRTYHYDHSISSHPSLYANNVVDLAEDSKGNVWLVYDIGVIETMDSKFEHITYKKAIITQKAEKKAEDYVITIDKDNDVWLYAPAIDMGIYYLNPKVNTIKHIDKETIGSRLNSNNVTTIVQADDDGLIWIAADHGGINVLDKHDFRINYIMHREDDPKSLKQNSALLYKDNSGIIWAGTYKEGISYYHKSILRFPLYRHFASDPRSLSFEDVDKFAEDKAGNLWIGTNGGGLIYFNRKTGIYRQYKHDPENSNSLSNDIIVSLCIDHDQKLWIGTYFGGIDSFDGKTFTHYRHKDNVPSSIADDRIYSIIEDSSHKLWVGTFEGGLDVFDPSTGIFHHRFDQTQIRSPYVSSVYEDKAGNIWVGGIKGMDKITKKNGDIVHYVHNVNVRNSLVGNYVNSIIEDSRGLIWVATGDGLSILDPKTNQFTSLRKKNGLPDNAVLNILEDNDHQMWMSTSRGLCRITLIPTANGYLYQFKTFDEADGLQAREFNINAALKTSKGELIFGGGHGFNMFDPRSIKTVVNKPKLIFTDLLLLNKSVAVGEEANGHVILARAMSATNAITLYHSENVFTIEFTAINFFNPNKIKYQYMLEGFDKGWVNADNAIRKATYTNLDGGDYTFKVRTSNAAGSWNADEIKLHIKVNPPFWRSTLAYATYVLLLLGGTLHVRHRGIQKIKREFAAEQEKKQTQLIIEQERQEIERMYEVDKLKTKFLTNVSHEFRTPLSLIIAPVDKMLNQAGNAEQQQQLNMIRKNARRLLNLVNQLLDFRKMEVKELKLHTRPGDIIKFIKEISLSFTDIADEKGIGFVFDTEVEGLRTSFDHDKIERILFNLLSNAFKFTPAGGHVSVLIGMVSEMPLQQSAQIEVKVMDTGIGIEKDKQERIFDRFFQNNLPGSMLNQGSGIGLAITKEFVNMHQGELFVESEPGHGSCFTVRLPIPFAKSGDAEIQVDEELMEHPVVAKNTDNIKNLSKTSKKQTVLLVEDNEDFRFYLKDNLKEMFHIIEATNGKEGWQKALALHPHIMVSDISMPEMNGKELCRKIKGDSRTSHIPIILLTALVGEEEELKSLEIGANDYMTKPFNFEILISKIKNLLNLQATFKKTYTRQLEVQINEPAIASVDEKFVKDIVTYITENMLNPSLSVNELSKHMGMNRNTLYKKLLTITGKTPVEYIRLLRLRKAAYLLEHSQMNITEVSYEIGFNTPQYFARSFKEEFGILPSEFVLQKRRRQQEQTINSDQSL</sequence>
<keyword evidence="5" id="KW-0547">Nucleotide-binding</keyword>
<dbReference type="InterPro" id="IPR011006">
    <property type="entry name" value="CheY-like_superfamily"/>
</dbReference>